<gene>
    <name evidence="8" type="ORF">EV699_11752</name>
</gene>
<dbReference type="RefSeq" id="WP_132544390.1">
    <property type="nucleotide sequence ID" value="NZ_SLWY01000017.1"/>
</dbReference>
<dbReference type="InterPro" id="IPR018020">
    <property type="entry name" value="OHCU_decarboxylase"/>
</dbReference>
<dbReference type="AlphaFoldDB" id="A0A4R2L0H9"/>
<dbReference type="GO" id="GO:0006144">
    <property type="term" value="P:purine nucleobase metabolic process"/>
    <property type="evidence" value="ECO:0007669"/>
    <property type="project" value="UniProtKB-KW"/>
</dbReference>
<keyword evidence="9" id="KW-1185">Reference proteome</keyword>
<reference evidence="8 9" key="1">
    <citation type="submission" date="2019-03" db="EMBL/GenBank/DDBJ databases">
        <title>Genomic Encyclopedia of Type Strains, Phase IV (KMG-IV): sequencing the most valuable type-strain genomes for metagenomic binning, comparative biology and taxonomic classification.</title>
        <authorList>
            <person name="Goeker M."/>
        </authorList>
    </citation>
    <scope>NUCLEOTIDE SEQUENCE [LARGE SCALE GENOMIC DNA]</scope>
    <source>
        <strain evidence="8 9">DSM 25287</strain>
    </source>
</reference>
<evidence type="ECO:0000256" key="4">
    <source>
        <dbReference type="ARBA" id="ARBA00022631"/>
    </source>
</evidence>
<evidence type="ECO:0000259" key="7">
    <source>
        <dbReference type="Pfam" id="PF09349"/>
    </source>
</evidence>
<keyword evidence="5" id="KW-0210">Decarboxylase</keyword>
<evidence type="ECO:0000313" key="8">
    <source>
        <dbReference type="EMBL" id="TCO79743.1"/>
    </source>
</evidence>
<evidence type="ECO:0000256" key="3">
    <source>
        <dbReference type="ARBA" id="ARBA00012257"/>
    </source>
</evidence>
<dbReference type="PANTHER" id="PTHR43466:SF1">
    <property type="entry name" value="2-OXO-4-HYDROXY-4-CARBOXY-5-UREIDOIMIDAZOLINE DECARBOXYLASE-RELATED"/>
    <property type="match status" value="1"/>
</dbReference>
<dbReference type="GO" id="GO:0000255">
    <property type="term" value="P:allantoin metabolic process"/>
    <property type="evidence" value="ECO:0007669"/>
    <property type="project" value="InterPro"/>
</dbReference>
<dbReference type="SUPFAM" id="SSF158694">
    <property type="entry name" value="UraD-Like"/>
    <property type="match status" value="1"/>
</dbReference>
<dbReference type="UniPathway" id="UPA00394">
    <property type="reaction ID" value="UER00652"/>
</dbReference>
<protein>
    <recommendedName>
        <fullName evidence="3">2-oxo-4-hydroxy-4-carboxy-5-ureidoimidazoline decarboxylase</fullName>
        <ecNumber evidence="3">4.1.1.97</ecNumber>
    </recommendedName>
</protein>
<dbReference type="Pfam" id="PF09349">
    <property type="entry name" value="OHCU_decarbox"/>
    <property type="match status" value="1"/>
</dbReference>
<proteinExistence type="predicted"/>
<organism evidence="8 9">
    <name type="scientific">Plasticicumulans lactativorans</name>
    <dbReference type="NCBI Taxonomy" id="1133106"/>
    <lineage>
        <taxon>Bacteria</taxon>
        <taxon>Pseudomonadati</taxon>
        <taxon>Pseudomonadota</taxon>
        <taxon>Gammaproteobacteria</taxon>
        <taxon>Candidatus Competibacteraceae</taxon>
        <taxon>Plasticicumulans</taxon>
    </lineage>
</organism>
<keyword evidence="4" id="KW-0659">Purine metabolism</keyword>
<comment type="catalytic activity">
    <reaction evidence="1">
        <text>5-hydroxy-2-oxo-4-ureido-2,5-dihydro-1H-imidazole-5-carboxylate + H(+) = (S)-allantoin + CO2</text>
        <dbReference type="Rhea" id="RHEA:26301"/>
        <dbReference type="ChEBI" id="CHEBI:15378"/>
        <dbReference type="ChEBI" id="CHEBI:15678"/>
        <dbReference type="ChEBI" id="CHEBI:16526"/>
        <dbReference type="ChEBI" id="CHEBI:58639"/>
        <dbReference type="EC" id="4.1.1.97"/>
    </reaction>
</comment>
<dbReference type="NCBIfam" id="TIGR03164">
    <property type="entry name" value="UHCUDC"/>
    <property type="match status" value="1"/>
</dbReference>
<evidence type="ECO:0000256" key="6">
    <source>
        <dbReference type="ARBA" id="ARBA00023239"/>
    </source>
</evidence>
<dbReference type="Gene3D" id="1.10.3330.10">
    <property type="entry name" value="Oxo-4-hydroxy-4-carboxy-5-ureidoimidazoline decarboxylase"/>
    <property type="match status" value="1"/>
</dbReference>
<dbReference type="GO" id="GO:0051997">
    <property type="term" value="F:2-oxo-4-hydroxy-4-carboxy-5-ureidoimidazoline decarboxylase activity"/>
    <property type="evidence" value="ECO:0007669"/>
    <property type="project" value="UniProtKB-EC"/>
</dbReference>
<dbReference type="EC" id="4.1.1.97" evidence="3"/>
<evidence type="ECO:0000256" key="2">
    <source>
        <dbReference type="ARBA" id="ARBA00004754"/>
    </source>
</evidence>
<dbReference type="InterPro" id="IPR036778">
    <property type="entry name" value="OHCU_decarboxylase_sf"/>
</dbReference>
<dbReference type="PANTHER" id="PTHR43466">
    <property type="entry name" value="2-OXO-4-HYDROXY-4-CARBOXY-5-UREIDOIMIDAZOLINE DECARBOXYLASE-RELATED"/>
    <property type="match status" value="1"/>
</dbReference>
<name>A0A4R2L0H9_9GAMM</name>
<evidence type="ECO:0000256" key="1">
    <source>
        <dbReference type="ARBA" id="ARBA00001163"/>
    </source>
</evidence>
<keyword evidence="6" id="KW-0456">Lyase</keyword>
<feature type="domain" description="Oxo-4-hydroxy-4-carboxy-5-ureidoimidazoline decarboxylase" evidence="7">
    <location>
        <begin position="11"/>
        <end position="167"/>
    </location>
</feature>
<comment type="caution">
    <text evidence="8">The sequence shown here is derived from an EMBL/GenBank/DDBJ whole genome shotgun (WGS) entry which is preliminary data.</text>
</comment>
<sequence length="172" mass="18569">MSQTYTLQQINAMDRATFTHTLGGIFEHSPWIAEAAWARRPFASVAGLHAAMLAELDAGGESAQLALIRAHPELAGKAAVRGELTEESKSEQRGAGLDQCSPEEFARLTELNAAYGAKFGFPFILAVRGHTRESVLANMAARVDNDPAVELRTALEQIARIGELRLNDLIVG</sequence>
<dbReference type="InterPro" id="IPR017580">
    <property type="entry name" value="OHCU_decarboxylase-1"/>
</dbReference>
<dbReference type="EMBL" id="SLWY01000017">
    <property type="protein sequence ID" value="TCO79743.1"/>
    <property type="molecule type" value="Genomic_DNA"/>
</dbReference>
<comment type="pathway">
    <text evidence="2">Purine metabolism; urate degradation; (S)-allantoin from urate: step 3/3.</text>
</comment>
<accession>A0A4R2L0H9</accession>
<evidence type="ECO:0000256" key="5">
    <source>
        <dbReference type="ARBA" id="ARBA00022793"/>
    </source>
</evidence>
<dbReference type="Proteomes" id="UP000295765">
    <property type="component" value="Unassembled WGS sequence"/>
</dbReference>
<dbReference type="OrthoDB" id="9800909at2"/>
<dbReference type="GO" id="GO:0019628">
    <property type="term" value="P:urate catabolic process"/>
    <property type="evidence" value="ECO:0007669"/>
    <property type="project" value="UniProtKB-UniPathway"/>
</dbReference>
<evidence type="ECO:0000313" key="9">
    <source>
        <dbReference type="Proteomes" id="UP000295765"/>
    </source>
</evidence>